<feature type="transmembrane region" description="Helical" evidence="1">
    <location>
        <begin position="115"/>
        <end position="133"/>
    </location>
</feature>
<organism evidence="2 3">
    <name type="scientific">Leptospira montravelensis</name>
    <dbReference type="NCBI Taxonomy" id="2484961"/>
    <lineage>
        <taxon>Bacteria</taxon>
        <taxon>Pseudomonadati</taxon>
        <taxon>Spirochaetota</taxon>
        <taxon>Spirochaetia</taxon>
        <taxon>Leptospirales</taxon>
        <taxon>Leptospiraceae</taxon>
        <taxon>Leptospira</taxon>
    </lineage>
</organism>
<keyword evidence="1" id="KW-0812">Transmembrane</keyword>
<dbReference type="EMBL" id="RQFO01000004">
    <property type="protein sequence ID" value="TGL05621.1"/>
    <property type="molecule type" value="Genomic_DNA"/>
</dbReference>
<sequence length="182" mass="22043">MTNSIFFKFFNLVQFLKDSILFVPELTLAWWDLTKRIFLSLFRYWKSKLFFDKIFFILLFLQLIFSILPWFSYEIRFFENKESISLGPKLNSVFILLSLLNFFFLGFWKSAWTRVWFFACQMVSVVFVIWGYLDPKRYFYDFVKPEEVGLGFPFYLFLGSLLGAFIFGYLTFKREDEVLGRI</sequence>
<keyword evidence="1" id="KW-1133">Transmembrane helix</keyword>
<accession>A0ABY2LTR3</accession>
<keyword evidence="1" id="KW-0472">Membrane</keyword>
<gene>
    <name evidence="2" type="ORF">EHQ31_02575</name>
</gene>
<dbReference type="RefSeq" id="WP_135569291.1">
    <property type="nucleotide sequence ID" value="NZ_RQFN01000011.1"/>
</dbReference>
<feature type="transmembrane region" description="Helical" evidence="1">
    <location>
        <begin position="92"/>
        <end position="108"/>
    </location>
</feature>
<comment type="caution">
    <text evidence="2">The sequence shown here is derived from an EMBL/GenBank/DDBJ whole genome shotgun (WGS) entry which is preliminary data.</text>
</comment>
<reference evidence="3" key="1">
    <citation type="journal article" date="2019" name="PLoS Negl. Trop. Dis.">
        <title>Revisiting the worldwide diversity of Leptospira species in the environment.</title>
        <authorList>
            <person name="Vincent A.T."/>
            <person name="Schiettekatte O."/>
            <person name="Bourhy P."/>
            <person name="Veyrier F.J."/>
            <person name="Picardeau M."/>
        </authorList>
    </citation>
    <scope>NUCLEOTIDE SEQUENCE [LARGE SCALE GENOMIC DNA]</scope>
    <source>
        <strain evidence="3">201800278</strain>
    </source>
</reference>
<evidence type="ECO:0000256" key="1">
    <source>
        <dbReference type="SAM" id="Phobius"/>
    </source>
</evidence>
<feature type="transmembrane region" description="Helical" evidence="1">
    <location>
        <begin position="54"/>
        <end position="72"/>
    </location>
</feature>
<keyword evidence="3" id="KW-1185">Reference proteome</keyword>
<dbReference type="Proteomes" id="UP000297465">
    <property type="component" value="Unassembled WGS sequence"/>
</dbReference>
<name>A0ABY2LTR3_9LEPT</name>
<proteinExistence type="predicted"/>
<evidence type="ECO:0000313" key="3">
    <source>
        <dbReference type="Proteomes" id="UP000297465"/>
    </source>
</evidence>
<evidence type="ECO:0000313" key="2">
    <source>
        <dbReference type="EMBL" id="TGL05621.1"/>
    </source>
</evidence>
<feature type="transmembrane region" description="Helical" evidence="1">
    <location>
        <begin position="153"/>
        <end position="172"/>
    </location>
</feature>
<protein>
    <submittedName>
        <fullName evidence="2">Uncharacterized protein</fullName>
    </submittedName>
</protein>